<dbReference type="PIRSF" id="PIRSF016661">
    <property type="entry name" value="BioY"/>
    <property type="match status" value="1"/>
</dbReference>
<dbReference type="InterPro" id="IPR003784">
    <property type="entry name" value="BioY"/>
</dbReference>
<feature type="transmembrane region" description="Helical" evidence="3">
    <location>
        <begin position="158"/>
        <end position="184"/>
    </location>
</feature>
<keyword evidence="2" id="KW-0813">Transport</keyword>
<keyword evidence="3" id="KW-0812">Transmembrane</keyword>
<proteinExistence type="inferred from homology"/>
<feature type="transmembrane region" description="Helical" evidence="3">
    <location>
        <begin position="126"/>
        <end position="146"/>
    </location>
</feature>
<feature type="transmembrane region" description="Helical" evidence="3">
    <location>
        <begin position="67"/>
        <end position="85"/>
    </location>
</feature>
<dbReference type="Pfam" id="PF02632">
    <property type="entry name" value="BioY"/>
    <property type="match status" value="1"/>
</dbReference>
<dbReference type="Gene3D" id="1.10.1760.20">
    <property type="match status" value="1"/>
</dbReference>
<comment type="subcellular location">
    <subcellularLocation>
        <location evidence="2">Cell membrane</location>
        <topology evidence="2">Multi-pass membrane protein</topology>
    </subcellularLocation>
</comment>
<reference evidence="4" key="1">
    <citation type="journal article" date="2020" name="mSystems">
        <title>Genome- and Community-Level Interaction Insights into Carbon Utilization and Element Cycling Functions of Hydrothermarchaeota in Hydrothermal Sediment.</title>
        <authorList>
            <person name="Zhou Z."/>
            <person name="Liu Y."/>
            <person name="Xu W."/>
            <person name="Pan J."/>
            <person name="Luo Z.H."/>
            <person name="Li M."/>
        </authorList>
    </citation>
    <scope>NUCLEOTIDE SEQUENCE [LARGE SCALE GENOMIC DNA]</scope>
    <source>
        <strain evidence="4">SpSt-780</strain>
    </source>
</reference>
<feature type="transmembrane region" description="Helical" evidence="3">
    <location>
        <begin position="91"/>
        <end position="114"/>
    </location>
</feature>
<dbReference type="PANTHER" id="PTHR34295">
    <property type="entry name" value="BIOTIN TRANSPORTER BIOY"/>
    <property type="match status" value="1"/>
</dbReference>
<name>A0A7C4UFF7_UNCW3</name>
<feature type="transmembrane region" description="Helical" evidence="3">
    <location>
        <begin position="38"/>
        <end position="60"/>
    </location>
</feature>
<evidence type="ECO:0000313" key="4">
    <source>
        <dbReference type="EMBL" id="HGW91330.1"/>
    </source>
</evidence>
<evidence type="ECO:0000256" key="2">
    <source>
        <dbReference type="PIRNR" id="PIRNR016661"/>
    </source>
</evidence>
<accession>A0A7C4UFF7</accession>
<keyword evidence="3" id="KW-1133">Transmembrane helix</keyword>
<dbReference type="GO" id="GO:0005886">
    <property type="term" value="C:plasma membrane"/>
    <property type="evidence" value="ECO:0007669"/>
    <property type="project" value="UniProtKB-SubCell"/>
</dbReference>
<gene>
    <name evidence="4" type="ORF">ENV67_02160</name>
</gene>
<keyword evidence="2 3" id="KW-0472">Membrane</keyword>
<organism evidence="4">
    <name type="scientific">candidate division WOR-3 bacterium</name>
    <dbReference type="NCBI Taxonomy" id="2052148"/>
    <lineage>
        <taxon>Bacteria</taxon>
        <taxon>Bacteria division WOR-3</taxon>
    </lineage>
</organism>
<dbReference type="AlphaFoldDB" id="A0A7C4UFF7"/>
<dbReference type="EMBL" id="DTHG01000027">
    <property type="protein sequence ID" value="HGW91330.1"/>
    <property type="molecule type" value="Genomic_DNA"/>
</dbReference>
<sequence>MTYVDVVKPKNFVLAFFYDIFLIISCSSLIAFSSRIFIPLPFTPVPITLQTFSVLITGALLGSKRGLLSVILFIISGIAGLPVFAKGSGFLYLLGPTGGYIFGFLIASFTTGFFSQIGWDRSFHKTFFSLFIGNILIYIPGLIWLGRFTGYNNVLKMGFFPFLIGDIIKIGIGTFVLPSGWIILKKERR</sequence>
<dbReference type="GO" id="GO:0015225">
    <property type="term" value="F:biotin transmembrane transporter activity"/>
    <property type="evidence" value="ECO:0007669"/>
    <property type="project" value="UniProtKB-UniRule"/>
</dbReference>
<dbReference type="PANTHER" id="PTHR34295:SF1">
    <property type="entry name" value="BIOTIN TRANSPORTER BIOY"/>
    <property type="match status" value="1"/>
</dbReference>
<evidence type="ECO:0000256" key="1">
    <source>
        <dbReference type="ARBA" id="ARBA00010692"/>
    </source>
</evidence>
<feature type="transmembrane region" description="Helical" evidence="3">
    <location>
        <begin position="12"/>
        <end position="32"/>
    </location>
</feature>
<keyword evidence="2" id="KW-1003">Cell membrane</keyword>
<protein>
    <recommendedName>
        <fullName evidence="2">Biotin transporter</fullName>
    </recommendedName>
</protein>
<comment type="similarity">
    <text evidence="1 2">Belongs to the BioY family.</text>
</comment>
<comment type="caution">
    <text evidence="4">The sequence shown here is derived from an EMBL/GenBank/DDBJ whole genome shotgun (WGS) entry which is preliminary data.</text>
</comment>
<evidence type="ECO:0000256" key="3">
    <source>
        <dbReference type="SAM" id="Phobius"/>
    </source>
</evidence>